<dbReference type="Proteomes" id="UP001237105">
    <property type="component" value="Unassembled WGS sequence"/>
</dbReference>
<gene>
    <name evidence="2" type="ORF">QIT00_34835</name>
</gene>
<evidence type="ECO:0000313" key="3">
    <source>
        <dbReference type="Proteomes" id="UP001237105"/>
    </source>
</evidence>
<evidence type="ECO:0008006" key="4">
    <source>
        <dbReference type="Google" id="ProtNLM"/>
    </source>
</evidence>
<accession>A0ABT6T6Y8</accession>
<reference evidence="2 3" key="1">
    <citation type="submission" date="2023-05" db="EMBL/GenBank/DDBJ databases">
        <title>Draft genome sequence of Streptomyces sp. B-S-A12 isolated from a cave soil in Thailand.</title>
        <authorList>
            <person name="Chamroensaksri N."/>
            <person name="Muangham S."/>
        </authorList>
    </citation>
    <scope>NUCLEOTIDE SEQUENCE [LARGE SCALE GENOMIC DNA]</scope>
    <source>
        <strain evidence="2 3">B-S-A12</strain>
    </source>
</reference>
<feature type="region of interest" description="Disordered" evidence="1">
    <location>
        <begin position="18"/>
        <end position="54"/>
    </location>
</feature>
<evidence type="ECO:0000313" key="2">
    <source>
        <dbReference type="EMBL" id="MDI3423662.1"/>
    </source>
</evidence>
<dbReference type="EMBL" id="JASCIS010000059">
    <property type="protein sequence ID" value="MDI3423662.1"/>
    <property type="molecule type" value="Genomic_DNA"/>
</dbReference>
<proteinExistence type="predicted"/>
<evidence type="ECO:0000256" key="1">
    <source>
        <dbReference type="SAM" id="MobiDB-lite"/>
    </source>
</evidence>
<sequence>MHQDPYAILHALLRAEAVRNERNERNEKSHRTEQHEESGTDKPRPKAPAQDDRK</sequence>
<dbReference type="RefSeq" id="WP_282539495.1">
    <property type="nucleotide sequence ID" value="NZ_JASCIS010000059.1"/>
</dbReference>
<comment type="caution">
    <text evidence="2">The sequence shown here is derived from an EMBL/GenBank/DDBJ whole genome shotgun (WGS) entry which is preliminary data.</text>
</comment>
<protein>
    <recommendedName>
        <fullName evidence="4">Transposase</fullName>
    </recommendedName>
</protein>
<name>A0ABT6T6Y8_9ACTN</name>
<keyword evidence="3" id="KW-1185">Reference proteome</keyword>
<organism evidence="2 3">
    <name type="scientific">Streptomyces luteolus</name>
    <dbReference type="NCBI Taxonomy" id="3043615"/>
    <lineage>
        <taxon>Bacteria</taxon>
        <taxon>Bacillati</taxon>
        <taxon>Actinomycetota</taxon>
        <taxon>Actinomycetes</taxon>
        <taxon>Kitasatosporales</taxon>
        <taxon>Streptomycetaceae</taxon>
        <taxon>Streptomyces</taxon>
    </lineage>
</organism>